<dbReference type="RefSeq" id="WP_188823787.1">
    <property type="nucleotide sequence ID" value="NZ_BMLK01000050.1"/>
</dbReference>
<evidence type="ECO:0000313" key="2">
    <source>
        <dbReference type="Proteomes" id="UP000605099"/>
    </source>
</evidence>
<accession>A0ABQ2K4A0</accession>
<reference evidence="2" key="1">
    <citation type="journal article" date="2019" name="Int. J. Syst. Evol. Microbiol.">
        <title>The Global Catalogue of Microorganisms (GCM) 10K type strain sequencing project: providing services to taxonomists for standard genome sequencing and annotation.</title>
        <authorList>
            <consortium name="The Broad Institute Genomics Platform"/>
            <consortium name="The Broad Institute Genome Sequencing Center for Infectious Disease"/>
            <person name="Wu L."/>
            <person name="Ma J."/>
        </authorList>
    </citation>
    <scope>NUCLEOTIDE SEQUENCE [LARGE SCALE GENOMIC DNA]</scope>
    <source>
        <strain evidence="2">CGMCC 1.6784</strain>
    </source>
</reference>
<protein>
    <recommendedName>
        <fullName evidence="3">TIGR02646 family protein</fullName>
    </recommendedName>
</protein>
<comment type="caution">
    <text evidence="1">The sequence shown here is derived from an EMBL/GenBank/DDBJ whole genome shotgun (WGS) entry which is preliminary data.</text>
</comment>
<evidence type="ECO:0008006" key="3">
    <source>
        <dbReference type="Google" id="ProtNLM"/>
    </source>
</evidence>
<proteinExistence type="predicted"/>
<keyword evidence="2" id="KW-1185">Reference proteome</keyword>
<gene>
    <name evidence="1" type="ORF">GCM10011349_46440</name>
</gene>
<dbReference type="EMBL" id="BMLK01000050">
    <property type="protein sequence ID" value="GGN62609.1"/>
    <property type="molecule type" value="Genomic_DNA"/>
</dbReference>
<dbReference type="Proteomes" id="UP000605099">
    <property type="component" value="Unassembled WGS sequence"/>
</dbReference>
<organism evidence="1 2">
    <name type="scientific">Novosphingobium indicum</name>
    <dbReference type="NCBI Taxonomy" id="462949"/>
    <lineage>
        <taxon>Bacteria</taxon>
        <taxon>Pseudomonadati</taxon>
        <taxon>Pseudomonadota</taxon>
        <taxon>Alphaproteobacteria</taxon>
        <taxon>Sphingomonadales</taxon>
        <taxon>Sphingomonadaceae</taxon>
        <taxon>Novosphingobium</taxon>
    </lineage>
</organism>
<sequence>MRAIAKGNEPACLTQHRAQDPTDYANYGGKPVLRLALVSEQRGLCCYCMSPIAADALSMRIEHWQSQSGYPEQRLVYANLLAACRGGEGGSADQYHCDKLKDDRDLKWNPATPAHAIEARLKYRNNGEIYSDDQDFNDQLNAILGLNIATLKNRRKGVLDGLIKWWQMKKPNQGKVRAKVNQYEAGIGNLEPYSPVAVWFLKRKLAA</sequence>
<evidence type="ECO:0000313" key="1">
    <source>
        <dbReference type="EMBL" id="GGN62609.1"/>
    </source>
</evidence>
<name>A0ABQ2K4A0_9SPHN</name>